<dbReference type="SUPFAM" id="SSF51430">
    <property type="entry name" value="NAD(P)-linked oxidoreductase"/>
    <property type="match status" value="1"/>
</dbReference>
<organism evidence="5 6">
    <name type="scientific">Heminiphilus faecis</name>
    <dbReference type="NCBI Taxonomy" id="2601703"/>
    <lineage>
        <taxon>Bacteria</taxon>
        <taxon>Pseudomonadati</taxon>
        <taxon>Bacteroidota</taxon>
        <taxon>Bacteroidia</taxon>
        <taxon>Bacteroidales</taxon>
        <taxon>Muribaculaceae</taxon>
        <taxon>Heminiphilus</taxon>
    </lineage>
</organism>
<protein>
    <submittedName>
        <fullName evidence="5">Aldo/keto reductase</fullName>
    </submittedName>
</protein>
<accession>A0ABV4D072</accession>
<dbReference type="RefSeq" id="WP_369863904.1">
    <property type="nucleotide sequence ID" value="NZ_JBCLPP010000050.1"/>
</dbReference>
<sequence>MKYLELNNGVKMPQEGFGVFQITDLTQCRDAVIEALETGYRLFDTAAAYNNEAAVGEAIRLSGVKRENLFITTKIGMDSIGEQKTKDAFERQMKLLGLDYLDLYLVHMPWGDYYGAWRTLEALYKEGRIRAIGVSNFSPERLMDLKYNFDIIPAVNQIELHPLYQREDELKFMRDLGIQPQAWAPFAEGFGGMFTNPVLNVIAQKHGKTVGQVILRWNIQRGVAIIPKTVRKERMKENISIWDFELDSDDMKAIATLDLGHPQMLRTNDPSEVQRVYEFSKNPRIR</sequence>
<name>A0ABV4D072_9BACT</name>
<dbReference type="InterPro" id="IPR018170">
    <property type="entry name" value="Aldo/ket_reductase_CS"/>
</dbReference>
<dbReference type="PROSITE" id="PS00798">
    <property type="entry name" value="ALDOKETO_REDUCTASE_1"/>
    <property type="match status" value="1"/>
</dbReference>
<dbReference type="InterPro" id="IPR036812">
    <property type="entry name" value="NAD(P)_OxRdtase_dom_sf"/>
</dbReference>
<feature type="domain" description="NADP-dependent oxidoreductase" evidence="4">
    <location>
        <begin position="27"/>
        <end position="257"/>
    </location>
</feature>
<dbReference type="Proteomes" id="UP001565200">
    <property type="component" value="Unassembled WGS sequence"/>
</dbReference>
<comment type="caution">
    <text evidence="5">The sequence shown here is derived from an EMBL/GenBank/DDBJ whole genome shotgun (WGS) entry which is preliminary data.</text>
</comment>
<gene>
    <name evidence="5" type="ORF">AAK873_12690</name>
</gene>
<dbReference type="PROSITE" id="PS00062">
    <property type="entry name" value="ALDOKETO_REDUCTASE_2"/>
    <property type="match status" value="1"/>
</dbReference>
<dbReference type="InterPro" id="IPR023210">
    <property type="entry name" value="NADP_OxRdtase_dom"/>
</dbReference>
<dbReference type="PRINTS" id="PR00069">
    <property type="entry name" value="ALDKETRDTASE"/>
</dbReference>
<keyword evidence="6" id="KW-1185">Reference proteome</keyword>
<dbReference type="EMBL" id="JBCLPP010000050">
    <property type="protein sequence ID" value="MEY8246466.1"/>
    <property type="molecule type" value="Genomic_DNA"/>
</dbReference>
<evidence type="ECO:0000313" key="6">
    <source>
        <dbReference type="Proteomes" id="UP001565200"/>
    </source>
</evidence>
<dbReference type="InterPro" id="IPR020471">
    <property type="entry name" value="AKR"/>
</dbReference>
<dbReference type="Pfam" id="PF00248">
    <property type="entry name" value="Aldo_ket_red"/>
    <property type="match status" value="1"/>
</dbReference>
<keyword evidence="2" id="KW-0521">NADP</keyword>
<evidence type="ECO:0000256" key="3">
    <source>
        <dbReference type="ARBA" id="ARBA00023002"/>
    </source>
</evidence>
<evidence type="ECO:0000256" key="1">
    <source>
        <dbReference type="ARBA" id="ARBA00007905"/>
    </source>
</evidence>
<dbReference type="PANTHER" id="PTHR43827:SF3">
    <property type="entry name" value="NADP-DEPENDENT OXIDOREDUCTASE DOMAIN-CONTAINING PROTEIN"/>
    <property type="match status" value="1"/>
</dbReference>
<evidence type="ECO:0000256" key="2">
    <source>
        <dbReference type="ARBA" id="ARBA00022857"/>
    </source>
</evidence>
<keyword evidence="3" id="KW-0560">Oxidoreductase</keyword>
<proteinExistence type="inferred from homology"/>
<dbReference type="PANTHER" id="PTHR43827">
    <property type="entry name" value="2,5-DIKETO-D-GLUCONIC ACID REDUCTASE"/>
    <property type="match status" value="1"/>
</dbReference>
<reference evidence="5 6" key="1">
    <citation type="submission" date="2024-03" db="EMBL/GenBank/DDBJ databases">
        <title>Mouse gut bacterial collection (mGBC) of GemPharmatech.</title>
        <authorList>
            <person name="He Y."/>
            <person name="Dong L."/>
            <person name="Wu D."/>
            <person name="Gao X."/>
            <person name="Lin Z."/>
        </authorList>
    </citation>
    <scope>NUCLEOTIDE SEQUENCE [LARGE SCALE GENOMIC DNA]</scope>
    <source>
        <strain evidence="5 6">54-13</strain>
    </source>
</reference>
<dbReference type="PIRSF" id="PIRSF000097">
    <property type="entry name" value="AKR"/>
    <property type="match status" value="1"/>
</dbReference>
<comment type="similarity">
    <text evidence="1">Belongs to the aldo/keto reductase family.</text>
</comment>
<evidence type="ECO:0000259" key="4">
    <source>
        <dbReference type="Pfam" id="PF00248"/>
    </source>
</evidence>
<evidence type="ECO:0000313" key="5">
    <source>
        <dbReference type="EMBL" id="MEY8246466.1"/>
    </source>
</evidence>
<dbReference type="Gene3D" id="3.20.20.100">
    <property type="entry name" value="NADP-dependent oxidoreductase domain"/>
    <property type="match status" value="1"/>
</dbReference>
<dbReference type="CDD" id="cd19133">
    <property type="entry name" value="AKR_AKR5F1"/>
    <property type="match status" value="1"/>
</dbReference>